<evidence type="ECO:0000256" key="5">
    <source>
        <dbReference type="ARBA" id="ARBA00022839"/>
    </source>
</evidence>
<name>A0A2P2E7U9_9PROT</name>
<dbReference type="EC" id="3.1.11.6" evidence="6"/>
<reference evidence="7 8" key="1">
    <citation type="journal article" date="2018" name="Genome Announc.">
        <title>Draft Genome Sequence of "Candidatus Phycosocius bacilliformis," an Alphaproteobacterial Ectosymbiont of the Hydrocarbon-Producing Green Alga Botryococcus braunii.</title>
        <authorList>
            <person name="Tanabe Y."/>
            <person name="Yamaguchi H."/>
            <person name="Watanabe M.M."/>
        </authorList>
    </citation>
    <scope>NUCLEOTIDE SEQUENCE [LARGE SCALE GENOMIC DNA]</scope>
    <source>
        <strain evidence="7 8">BOTRYCO-2</strain>
    </source>
</reference>
<keyword evidence="3 6" id="KW-0540">Nuclease</keyword>
<dbReference type="PANTHER" id="PTHR34137:SF1">
    <property type="entry name" value="EXODEOXYRIBONUCLEASE 7 SMALL SUBUNIT"/>
    <property type="match status" value="1"/>
</dbReference>
<comment type="catalytic activity">
    <reaction evidence="6">
        <text>Exonucleolytic cleavage in either 5'- to 3'- or 3'- to 5'-direction to yield nucleoside 5'-phosphates.</text>
        <dbReference type="EC" id="3.1.11.6"/>
    </reaction>
</comment>
<dbReference type="NCBIfam" id="TIGR01280">
    <property type="entry name" value="xseB"/>
    <property type="match status" value="1"/>
</dbReference>
<gene>
    <name evidence="6 7" type="primary">xseB</name>
    <name evidence="7" type="ORF">PbB2_00798</name>
</gene>
<dbReference type="GO" id="GO:0006308">
    <property type="term" value="P:DNA catabolic process"/>
    <property type="evidence" value="ECO:0007669"/>
    <property type="project" value="UniProtKB-UniRule"/>
</dbReference>
<dbReference type="EMBL" id="BFBR01000002">
    <property type="protein sequence ID" value="GBF57138.1"/>
    <property type="molecule type" value="Genomic_DNA"/>
</dbReference>
<dbReference type="Proteomes" id="UP000245086">
    <property type="component" value="Unassembled WGS sequence"/>
</dbReference>
<comment type="similarity">
    <text evidence="1 6">Belongs to the XseB family.</text>
</comment>
<dbReference type="InterPro" id="IPR037004">
    <property type="entry name" value="Exonuc_VII_ssu_sf"/>
</dbReference>
<dbReference type="Gene3D" id="1.10.287.1040">
    <property type="entry name" value="Exonuclease VII, small subunit"/>
    <property type="match status" value="1"/>
</dbReference>
<evidence type="ECO:0000256" key="3">
    <source>
        <dbReference type="ARBA" id="ARBA00022722"/>
    </source>
</evidence>
<evidence type="ECO:0000256" key="6">
    <source>
        <dbReference type="HAMAP-Rule" id="MF_00337"/>
    </source>
</evidence>
<keyword evidence="5 6" id="KW-0269">Exonuclease</keyword>
<dbReference type="GO" id="GO:0008855">
    <property type="term" value="F:exodeoxyribonuclease VII activity"/>
    <property type="evidence" value="ECO:0007669"/>
    <property type="project" value="UniProtKB-UniRule"/>
</dbReference>
<dbReference type="GO" id="GO:0005829">
    <property type="term" value="C:cytosol"/>
    <property type="evidence" value="ECO:0007669"/>
    <property type="project" value="TreeGrafter"/>
</dbReference>
<accession>A0A2P2E7U9</accession>
<proteinExistence type="inferred from homology"/>
<sequence length="84" mass="9027">MSGAADASQTNLAELSFEAALDELENLVAKLESGQASLEESISLYERGALLKAHCEDRLKRAQMRVDQIVESPQGVGLEPARLG</sequence>
<dbReference type="HAMAP" id="MF_00337">
    <property type="entry name" value="Exonuc_7_S"/>
    <property type="match status" value="1"/>
</dbReference>
<dbReference type="NCBIfam" id="NF002139">
    <property type="entry name" value="PRK00977.1-3"/>
    <property type="match status" value="1"/>
</dbReference>
<evidence type="ECO:0000256" key="2">
    <source>
        <dbReference type="ARBA" id="ARBA00022490"/>
    </source>
</evidence>
<keyword evidence="8" id="KW-1185">Reference proteome</keyword>
<dbReference type="Pfam" id="PF02609">
    <property type="entry name" value="Exonuc_VII_S"/>
    <property type="match status" value="1"/>
</dbReference>
<dbReference type="PANTHER" id="PTHR34137">
    <property type="entry name" value="EXODEOXYRIBONUCLEASE 7 SMALL SUBUNIT"/>
    <property type="match status" value="1"/>
</dbReference>
<comment type="subcellular location">
    <subcellularLocation>
        <location evidence="6">Cytoplasm</location>
    </subcellularLocation>
</comment>
<comment type="subunit">
    <text evidence="6">Heterooligomer composed of large and small subunits.</text>
</comment>
<protein>
    <recommendedName>
        <fullName evidence="6">Exodeoxyribonuclease 7 small subunit</fullName>
        <ecNumber evidence="6">3.1.11.6</ecNumber>
    </recommendedName>
    <alternativeName>
        <fullName evidence="6">Exodeoxyribonuclease VII small subunit</fullName>
        <shortName evidence="6">Exonuclease VII small subunit</shortName>
    </alternativeName>
</protein>
<evidence type="ECO:0000256" key="4">
    <source>
        <dbReference type="ARBA" id="ARBA00022801"/>
    </source>
</evidence>
<dbReference type="InterPro" id="IPR003761">
    <property type="entry name" value="Exonuc_VII_S"/>
</dbReference>
<dbReference type="OrthoDB" id="9808145at2"/>
<keyword evidence="4 6" id="KW-0378">Hydrolase</keyword>
<evidence type="ECO:0000256" key="1">
    <source>
        <dbReference type="ARBA" id="ARBA00009998"/>
    </source>
</evidence>
<evidence type="ECO:0000313" key="8">
    <source>
        <dbReference type="Proteomes" id="UP000245086"/>
    </source>
</evidence>
<comment type="function">
    <text evidence="6">Bidirectionally degrades single-stranded DNA into large acid-insoluble oligonucleotides, which are then degraded further into small acid-soluble oligonucleotides.</text>
</comment>
<dbReference type="SUPFAM" id="SSF116842">
    <property type="entry name" value="XseB-like"/>
    <property type="match status" value="1"/>
</dbReference>
<comment type="caution">
    <text evidence="7">The sequence shown here is derived from an EMBL/GenBank/DDBJ whole genome shotgun (WGS) entry which is preliminary data.</text>
</comment>
<evidence type="ECO:0000313" key="7">
    <source>
        <dbReference type="EMBL" id="GBF57138.1"/>
    </source>
</evidence>
<organism evidence="7 8">
    <name type="scientific">Candidatus Phycosocius bacilliformis</name>
    <dbReference type="NCBI Taxonomy" id="1445552"/>
    <lineage>
        <taxon>Bacteria</taxon>
        <taxon>Pseudomonadati</taxon>
        <taxon>Pseudomonadota</taxon>
        <taxon>Alphaproteobacteria</taxon>
        <taxon>Caulobacterales</taxon>
        <taxon>Caulobacterales incertae sedis</taxon>
        <taxon>Candidatus Phycosocius</taxon>
    </lineage>
</organism>
<dbReference type="AlphaFoldDB" id="A0A2P2E7U9"/>
<keyword evidence="2 6" id="KW-0963">Cytoplasm</keyword>
<dbReference type="GO" id="GO:0009318">
    <property type="term" value="C:exodeoxyribonuclease VII complex"/>
    <property type="evidence" value="ECO:0007669"/>
    <property type="project" value="UniProtKB-UniRule"/>
</dbReference>